<keyword evidence="12" id="KW-0812">Transmembrane</keyword>
<dbReference type="SUPFAM" id="SSF57667">
    <property type="entry name" value="beta-beta-alpha zinc fingers"/>
    <property type="match status" value="4"/>
</dbReference>
<evidence type="ECO:0000313" key="13">
    <source>
        <dbReference type="EMBL" id="CAD7233701.1"/>
    </source>
</evidence>
<accession>A0A7R8WRJ3</accession>
<dbReference type="PROSITE" id="PS00028">
    <property type="entry name" value="ZINC_FINGER_C2H2_1"/>
    <property type="match status" value="7"/>
</dbReference>
<evidence type="ECO:0000256" key="11">
    <source>
        <dbReference type="SAM" id="MobiDB-lite"/>
    </source>
</evidence>
<dbReference type="FunFam" id="3.30.160.60:FF:001289">
    <property type="entry name" value="Zinc finger protein 574"/>
    <property type="match status" value="1"/>
</dbReference>
<dbReference type="GO" id="GO:0003677">
    <property type="term" value="F:DNA binding"/>
    <property type="evidence" value="ECO:0007669"/>
    <property type="project" value="UniProtKB-KW"/>
</dbReference>
<dbReference type="InterPro" id="IPR050331">
    <property type="entry name" value="Zinc_finger"/>
</dbReference>
<keyword evidence="12" id="KW-1133">Transmembrane helix</keyword>
<keyword evidence="4" id="KW-0677">Repeat</keyword>
<dbReference type="FunFam" id="3.30.160.60:FF:000264">
    <property type="entry name" value="Zinc finger protein 236"/>
    <property type="match status" value="1"/>
</dbReference>
<sequence length="300" mass="34489">MAERKMDIEEPSLETPRSRTETAVKEEAPGTADDAETTGPQPNKKTKRKSPKTKKATVHCNCAVCGKNFKQRSNLKTHERVHSGERPYSCEWCSKSFSQLGALERHYRTHTGDKPFKCTYCDKGFKSRHELRIHARAHTKERPYECNVCSKRFGVASNLQRHVRIHIFLEICILFISVVVLERSLVYVFLQIMRFASGSDLKVHVRTHTKERPYECNVCSKRFSRADTLQSHVRTHSGGKAHHCQLCSASFIKPGSLRVHLRTHTGERPYKCDLCGKKYTQSKNLRYHEKRAHAETHSGL</sequence>
<evidence type="ECO:0000256" key="9">
    <source>
        <dbReference type="ARBA" id="ARBA00023163"/>
    </source>
</evidence>
<name>A0A7R8WRJ3_9CRUS</name>
<protein>
    <submittedName>
        <fullName evidence="13">Uncharacterized protein</fullName>
    </submittedName>
</protein>
<dbReference type="SMART" id="SM00355">
    <property type="entry name" value="ZnF_C2H2"/>
    <property type="match status" value="7"/>
</dbReference>
<keyword evidence="5" id="KW-0863">Zinc-finger</keyword>
<dbReference type="OrthoDB" id="1095242at2759"/>
<keyword evidence="6" id="KW-0862">Zinc</keyword>
<keyword evidence="12" id="KW-0472">Membrane</keyword>
<evidence type="ECO:0000256" key="4">
    <source>
        <dbReference type="ARBA" id="ARBA00022737"/>
    </source>
</evidence>
<keyword evidence="7" id="KW-0805">Transcription regulation</keyword>
<keyword evidence="8" id="KW-0238">DNA-binding</keyword>
<dbReference type="FunFam" id="3.30.160.60:FF:000070">
    <property type="entry name" value="zinc finger protein 689 isoform X1"/>
    <property type="match status" value="1"/>
</dbReference>
<evidence type="ECO:0000256" key="7">
    <source>
        <dbReference type="ARBA" id="ARBA00023015"/>
    </source>
</evidence>
<dbReference type="FunFam" id="3.30.160.60:FF:000161">
    <property type="entry name" value="Zinc finger protein 366"/>
    <property type="match status" value="1"/>
</dbReference>
<evidence type="ECO:0000256" key="10">
    <source>
        <dbReference type="ARBA" id="ARBA00023242"/>
    </source>
</evidence>
<keyword evidence="9" id="KW-0804">Transcription</keyword>
<dbReference type="EMBL" id="OB666782">
    <property type="protein sequence ID" value="CAD7233701.1"/>
    <property type="molecule type" value="Genomic_DNA"/>
</dbReference>
<dbReference type="GO" id="GO:0008270">
    <property type="term" value="F:zinc ion binding"/>
    <property type="evidence" value="ECO:0007669"/>
    <property type="project" value="UniProtKB-KW"/>
</dbReference>
<comment type="subcellular location">
    <subcellularLocation>
        <location evidence="1">Nucleus</location>
    </subcellularLocation>
</comment>
<evidence type="ECO:0000256" key="8">
    <source>
        <dbReference type="ARBA" id="ARBA00023125"/>
    </source>
</evidence>
<organism evidence="13">
    <name type="scientific">Cyprideis torosa</name>
    <dbReference type="NCBI Taxonomy" id="163714"/>
    <lineage>
        <taxon>Eukaryota</taxon>
        <taxon>Metazoa</taxon>
        <taxon>Ecdysozoa</taxon>
        <taxon>Arthropoda</taxon>
        <taxon>Crustacea</taxon>
        <taxon>Oligostraca</taxon>
        <taxon>Ostracoda</taxon>
        <taxon>Podocopa</taxon>
        <taxon>Podocopida</taxon>
        <taxon>Cytherocopina</taxon>
        <taxon>Cytheroidea</taxon>
        <taxon>Cytherideidae</taxon>
        <taxon>Cyprideis</taxon>
    </lineage>
</organism>
<evidence type="ECO:0000256" key="6">
    <source>
        <dbReference type="ARBA" id="ARBA00022833"/>
    </source>
</evidence>
<dbReference type="FunFam" id="3.30.160.60:FF:000671">
    <property type="entry name" value="Zinc finger protein 26"/>
    <property type="match status" value="1"/>
</dbReference>
<dbReference type="InterPro" id="IPR036236">
    <property type="entry name" value="Znf_C2H2_sf"/>
</dbReference>
<reference evidence="13" key="1">
    <citation type="submission" date="2020-11" db="EMBL/GenBank/DDBJ databases">
        <authorList>
            <person name="Tran Van P."/>
        </authorList>
    </citation>
    <scope>NUCLEOTIDE SEQUENCE</scope>
</reference>
<dbReference type="AlphaFoldDB" id="A0A7R8WRJ3"/>
<dbReference type="Gene3D" id="3.30.160.60">
    <property type="entry name" value="Classic Zinc Finger"/>
    <property type="match status" value="8"/>
</dbReference>
<dbReference type="GO" id="GO:0005634">
    <property type="term" value="C:nucleus"/>
    <property type="evidence" value="ECO:0007669"/>
    <property type="project" value="UniProtKB-SubCell"/>
</dbReference>
<proteinExistence type="inferred from homology"/>
<comment type="similarity">
    <text evidence="2">Belongs to the krueppel C2H2-type zinc-finger protein family.</text>
</comment>
<feature type="transmembrane region" description="Helical" evidence="12">
    <location>
        <begin position="167"/>
        <end position="190"/>
    </location>
</feature>
<dbReference type="InterPro" id="IPR013087">
    <property type="entry name" value="Znf_C2H2_type"/>
</dbReference>
<keyword evidence="10" id="KW-0539">Nucleus</keyword>
<gene>
    <name evidence="13" type="ORF">CTOB1V02_LOCUS11521</name>
</gene>
<evidence type="ECO:0000256" key="12">
    <source>
        <dbReference type="SAM" id="Phobius"/>
    </source>
</evidence>
<evidence type="ECO:0000256" key="1">
    <source>
        <dbReference type="ARBA" id="ARBA00004123"/>
    </source>
</evidence>
<evidence type="ECO:0000256" key="5">
    <source>
        <dbReference type="ARBA" id="ARBA00022771"/>
    </source>
</evidence>
<dbReference type="FunFam" id="3.30.160.60:FF:000774">
    <property type="entry name" value="Zinc finger protein"/>
    <property type="match status" value="1"/>
</dbReference>
<evidence type="ECO:0000256" key="2">
    <source>
        <dbReference type="ARBA" id="ARBA00006991"/>
    </source>
</evidence>
<dbReference type="Pfam" id="PF00096">
    <property type="entry name" value="zf-C2H2"/>
    <property type="match status" value="7"/>
</dbReference>
<evidence type="ECO:0000256" key="3">
    <source>
        <dbReference type="ARBA" id="ARBA00022723"/>
    </source>
</evidence>
<keyword evidence="3" id="KW-0479">Metal-binding</keyword>
<dbReference type="PANTHER" id="PTHR16515">
    <property type="entry name" value="PR DOMAIN ZINC FINGER PROTEIN"/>
    <property type="match status" value="1"/>
</dbReference>
<dbReference type="FunFam" id="3.30.160.60:FF:002349">
    <property type="entry name" value="Zinc finger and BTB domain-containing 40"/>
    <property type="match status" value="1"/>
</dbReference>
<dbReference type="PANTHER" id="PTHR16515:SF49">
    <property type="entry name" value="GASTRULA ZINC FINGER PROTEIN XLCGF49.1-LIKE-RELATED"/>
    <property type="match status" value="1"/>
</dbReference>
<feature type="compositionally biased region" description="Basic and acidic residues" evidence="11">
    <location>
        <begin position="16"/>
        <end position="28"/>
    </location>
</feature>
<feature type="region of interest" description="Disordered" evidence="11">
    <location>
        <begin position="1"/>
        <end position="52"/>
    </location>
</feature>
<dbReference type="PROSITE" id="PS50157">
    <property type="entry name" value="ZINC_FINGER_C2H2_2"/>
    <property type="match status" value="7"/>
</dbReference>
<dbReference type="GO" id="GO:0006357">
    <property type="term" value="P:regulation of transcription by RNA polymerase II"/>
    <property type="evidence" value="ECO:0007669"/>
    <property type="project" value="UniProtKB-ARBA"/>
</dbReference>